<dbReference type="GO" id="GO:0005576">
    <property type="term" value="C:extracellular region"/>
    <property type="evidence" value="ECO:0007669"/>
    <property type="project" value="UniProtKB-SubCell"/>
</dbReference>
<evidence type="ECO:0000256" key="10">
    <source>
        <dbReference type="ARBA" id="ARBA00084094"/>
    </source>
</evidence>
<dbReference type="InterPro" id="IPR001314">
    <property type="entry name" value="Peptidase_S1A"/>
</dbReference>
<gene>
    <name evidence="14" type="primary">LOC113501957</name>
</gene>
<dbReference type="InParanoid" id="A0A7E5WG32"/>
<dbReference type="GO" id="GO:0090729">
    <property type="term" value="F:toxin activity"/>
    <property type="evidence" value="ECO:0007669"/>
    <property type="project" value="UniProtKB-KW"/>
</dbReference>
<sequence>MRVIGFFVLCFAAVSAIPSNANRNIGGSLTNVQSYPSIAVLLRWFPGNEFRQRCGGVIATNRAILTAAHCIDTDATFRWRVRVGTTSQIFPWFGWTYDVSSIVVHSAYGSGGVEHNNDIAIMRLSRNLQINQNVFPALIAGVNYNVPDNAIVWTAGWGVTVPERPLSTELHHVQINTINQSVCNDRHGGSLTANMLCAGWLSGGAVTCTSDSGGPLYHNGVVVGIVSFRNDCSDPALPGIYTRVSKYSSWIKLHT</sequence>
<comment type="similarity">
    <text evidence="8">Belongs to the peptidase S1 family. CLIP subfamily.</text>
</comment>
<evidence type="ECO:0000256" key="6">
    <source>
        <dbReference type="ARBA" id="ARBA00023157"/>
    </source>
</evidence>
<dbReference type="PROSITE" id="PS00134">
    <property type="entry name" value="TRYPSIN_HIS"/>
    <property type="match status" value="1"/>
</dbReference>
<dbReference type="PANTHER" id="PTHR24276">
    <property type="entry name" value="POLYSERASE-RELATED"/>
    <property type="match status" value="1"/>
</dbReference>
<dbReference type="CDD" id="cd00190">
    <property type="entry name" value="Tryp_SPc"/>
    <property type="match status" value="1"/>
</dbReference>
<dbReference type="InterPro" id="IPR009003">
    <property type="entry name" value="Peptidase_S1_PA"/>
</dbReference>
<dbReference type="KEGG" id="tnl:113501957"/>
<comment type="subcellular location">
    <subcellularLocation>
        <location evidence="1">Secreted</location>
        <location evidence="1">Extracellular space</location>
    </subcellularLocation>
</comment>
<keyword evidence="2" id="KW-0800">Toxin</keyword>
<dbReference type="GO" id="GO:0004252">
    <property type="term" value="F:serine-type endopeptidase activity"/>
    <property type="evidence" value="ECO:0007669"/>
    <property type="project" value="InterPro"/>
</dbReference>
<keyword evidence="11" id="KW-0732">Signal</keyword>
<dbReference type="RefSeq" id="XP_026739091.1">
    <property type="nucleotide sequence ID" value="XM_026883290.1"/>
</dbReference>
<feature type="signal peptide" evidence="11">
    <location>
        <begin position="1"/>
        <end position="16"/>
    </location>
</feature>
<dbReference type="FunFam" id="2.40.10.10:FF:000002">
    <property type="entry name" value="Transmembrane protease serine"/>
    <property type="match status" value="1"/>
</dbReference>
<dbReference type="Pfam" id="PF00089">
    <property type="entry name" value="Trypsin"/>
    <property type="match status" value="1"/>
</dbReference>
<dbReference type="Gene3D" id="2.40.10.10">
    <property type="entry name" value="Trypsin-like serine proteases"/>
    <property type="match status" value="1"/>
</dbReference>
<dbReference type="InterPro" id="IPR001254">
    <property type="entry name" value="Trypsin_dom"/>
</dbReference>
<dbReference type="PRINTS" id="PR00722">
    <property type="entry name" value="CHYMOTRYPSIN"/>
</dbReference>
<evidence type="ECO:0000256" key="11">
    <source>
        <dbReference type="SAM" id="SignalP"/>
    </source>
</evidence>
<dbReference type="InterPro" id="IPR043504">
    <property type="entry name" value="Peptidase_S1_PA_chymotrypsin"/>
</dbReference>
<evidence type="ECO:0000256" key="5">
    <source>
        <dbReference type="ARBA" id="ARBA00022825"/>
    </source>
</evidence>
<evidence type="ECO:0000256" key="4">
    <source>
        <dbReference type="ARBA" id="ARBA00022801"/>
    </source>
</evidence>
<keyword evidence="3" id="KW-0645">Protease</keyword>
<name>A0A7E5WG32_TRINI</name>
<accession>A0A7E5WG32</accession>
<evidence type="ECO:0000256" key="2">
    <source>
        <dbReference type="ARBA" id="ARBA00022656"/>
    </source>
</evidence>
<dbReference type="OrthoDB" id="9425590at2759"/>
<dbReference type="GeneID" id="113501957"/>
<evidence type="ECO:0000259" key="12">
    <source>
        <dbReference type="PROSITE" id="PS50240"/>
    </source>
</evidence>
<comment type="function">
    <text evidence="9">Fibrinolytic activity; shows preferential cleavage of Arg-Gly bonds in all three fibrinogen chains. Contact with the caterpillars causes severe bleeding, due the anticoagulant effect of the protein.</text>
</comment>
<keyword evidence="13" id="KW-1185">Reference proteome</keyword>
<feature type="chain" id="PRO_5028925980" evidence="11">
    <location>
        <begin position="17"/>
        <end position="255"/>
    </location>
</feature>
<evidence type="ECO:0000256" key="3">
    <source>
        <dbReference type="ARBA" id="ARBA00022670"/>
    </source>
</evidence>
<dbReference type="FunFam" id="2.40.10.10:FF:000068">
    <property type="entry name" value="transmembrane protease serine 2"/>
    <property type="match status" value="1"/>
</dbReference>
<dbReference type="SMART" id="SM00020">
    <property type="entry name" value="Tryp_SPc"/>
    <property type="match status" value="1"/>
</dbReference>
<dbReference type="AlphaFoldDB" id="A0A7E5WG32"/>
<evidence type="ECO:0000256" key="9">
    <source>
        <dbReference type="ARBA" id="ARBA00055534"/>
    </source>
</evidence>
<evidence type="ECO:0000256" key="1">
    <source>
        <dbReference type="ARBA" id="ARBA00004239"/>
    </source>
</evidence>
<protein>
    <submittedName>
        <fullName evidence="14">Trypsin, alkaline B-like</fullName>
    </submittedName>
</protein>
<keyword evidence="5" id="KW-0720">Serine protease</keyword>
<evidence type="ECO:0000256" key="8">
    <source>
        <dbReference type="ARBA" id="ARBA00024195"/>
    </source>
</evidence>
<proteinExistence type="inferred from homology"/>
<feature type="domain" description="Peptidase S1" evidence="12">
    <location>
        <begin position="24"/>
        <end position="255"/>
    </location>
</feature>
<keyword evidence="7" id="KW-1199">Hemostasis impairing toxin</keyword>
<dbReference type="PROSITE" id="PS50240">
    <property type="entry name" value="TRYPSIN_DOM"/>
    <property type="match status" value="1"/>
</dbReference>
<dbReference type="InterPro" id="IPR050430">
    <property type="entry name" value="Peptidase_S1"/>
</dbReference>
<evidence type="ECO:0000313" key="14">
    <source>
        <dbReference type="RefSeq" id="XP_026739091.1"/>
    </source>
</evidence>
<dbReference type="SUPFAM" id="SSF50494">
    <property type="entry name" value="Trypsin-like serine proteases"/>
    <property type="match status" value="1"/>
</dbReference>
<reference evidence="14" key="1">
    <citation type="submission" date="2025-08" db="UniProtKB">
        <authorList>
            <consortium name="RefSeq"/>
        </authorList>
    </citation>
    <scope>IDENTIFICATION</scope>
</reference>
<dbReference type="GO" id="GO:0006508">
    <property type="term" value="P:proteolysis"/>
    <property type="evidence" value="ECO:0007669"/>
    <property type="project" value="UniProtKB-KW"/>
</dbReference>
<organism evidence="13 14">
    <name type="scientific">Trichoplusia ni</name>
    <name type="common">Cabbage looper</name>
    <dbReference type="NCBI Taxonomy" id="7111"/>
    <lineage>
        <taxon>Eukaryota</taxon>
        <taxon>Metazoa</taxon>
        <taxon>Ecdysozoa</taxon>
        <taxon>Arthropoda</taxon>
        <taxon>Hexapoda</taxon>
        <taxon>Insecta</taxon>
        <taxon>Pterygota</taxon>
        <taxon>Neoptera</taxon>
        <taxon>Endopterygota</taxon>
        <taxon>Lepidoptera</taxon>
        <taxon>Glossata</taxon>
        <taxon>Ditrysia</taxon>
        <taxon>Noctuoidea</taxon>
        <taxon>Noctuidae</taxon>
        <taxon>Plusiinae</taxon>
        <taxon>Trichoplusia</taxon>
    </lineage>
</organism>
<keyword evidence="6" id="KW-1015">Disulfide bond</keyword>
<keyword evidence="4" id="KW-0378">Hydrolase</keyword>
<dbReference type="PANTHER" id="PTHR24276:SF91">
    <property type="entry name" value="AT26814P-RELATED"/>
    <property type="match status" value="1"/>
</dbReference>
<dbReference type="InterPro" id="IPR018114">
    <property type="entry name" value="TRYPSIN_HIS"/>
</dbReference>
<evidence type="ECO:0000313" key="13">
    <source>
        <dbReference type="Proteomes" id="UP000322000"/>
    </source>
</evidence>
<evidence type="ECO:0000256" key="7">
    <source>
        <dbReference type="ARBA" id="ARBA00023240"/>
    </source>
</evidence>
<dbReference type="Proteomes" id="UP000322000">
    <property type="component" value="Chromosome 16"/>
</dbReference>
<keyword evidence="10" id="KW-1205">Fibrinolytic toxin</keyword>